<dbReference type="OrthoDB" id="1911848at2759"/>
<keyword evidence="2" id="KW-0788">Thiol protease</keyword>
<keyword evidence="6" id="KW-1185">Reference proteome</keyword>
<dbReference type="SUPFAM" id="SSF52129">
    <property type="entry name" value="Caspase-like"/>
    <property type="match status" value="1"/>
</dbReference>
<dbReference type="SUPFAM" id="SSF56112">
    <property type="entry name" value="Protein kinase-like (PK-like)"/>
    <property type="match status" value="1"/>
</dbReference>
<protein>
    <recommendedName>
        <fullName evidence="4">Protein kinase domain-containing protein</fullName>
    </recommendedName>
</protein>
<dbReference type="AlphaFoldDB" id="A0A6A7A8J2"/>
<dbReference type="GO" id="GO:0004672">
    <property type="term" value="F:protein kinase activity"/>
    <property type="evidence" value="ECO:0007669"/>
    <property type="project" value="InterPro"/>
</dbReference>
<evidence type="ECO:0000256" key="1">
    <source>
        <dbReference type="ARBA" id="ARBA00022703"/>
    </source>
</evidence>
<dbReference type="GO" id="GO:0004197">
    <property type="term" value="F:cysteine-type endopeptidase activity"/>
    <property type="evidence" value="ECO:0007669"/>
    <property type="project" value="InterPro"/>
</dbReference>
<dbReference type="EMBL" id="MU006220">
    <property type="protein sequence ID" value="KAF2829602.1"/>
    <property type="molecule type" value="Genomic_DNA"/>
</dbReference>
<keyword evidence="1" id="KW-0053">Apoptosis</keyword>
<dbReference type="GO" id="GO:0005524">
    <property type="term" value="F:ATP binding"/>
    <property type="evidence" value="ECO:0007669"/>
    <property type="project" value="InterPro"/>
</dbReference>
<dbReference type="PANTHER" id="PTHR37542">
    <property type="entry name" value="HELO DOMAIN-CONTAINING PROTEIN-RELATED"/>
    <property type="match status" value="1"/>
</dbReference>
<organism evidence="5 6">
    <name type="scientific">Ophiobolus disseminans</name>
    <dbReference type="NCBI Taxonomy" id="1469910"/>
    <lineage>
        <taxon>Eukaryota</taxon>
        <taxon>Fungi</taxon>
        <taxon>Dikarya</taxon>
        <taxon>Ascomycota</taxon>
        <taxon>Pezizomycotina</taxon>
        <taxon>Dothideomycetes</taxon>
        <taxon>Pleosporomycetidae</taxon>
        <taxon>Pleosporales</taxon>
        <taxon>Pleosporineae</taxon>
        <taxon>Phaeosphaeriaceae</taxon>
        <taxon>Ophiobolus</taxon>
    </lineage>
</organism>
<evidence type="ECO:0000256" key="2">
    <source>
        <dbReference type="ARBA" id="ARBA00022807"/>
    </source>
</evidence>
<accession>A0A6A7A8J2</accession>
<dbReference type="PROSITE" id="PS50011">
    <property type="entry name" value="PROTEIN_KINASE_DOM"/>
    <property type="match status" value="1"/>
</dbReference>
<dbReference type="PANTHER" id="PTHR37542:SF3">
    <property type="entry name" value="PRION-INHIBITION AND PROPAGATION HELO DOMAIN-CONTAINING PROTEIN"/>
    <property type="match status" value="1"/>
</dbReference>
<reference evidence="5" key="1">
    <citation type="journal article" date="2020" name="Stud. Mycol.">
        <title>101 Dothideomycetes genomes: a test case for predicting lifestyles and emergence of pathogens.</title>
        <authorList>
            <person name="Haridas S."/>
            <person name="Albert R."/>
            <person name="Binder M."/>
            <person name="Bloem J."/>
            <person name="Labutti K."/>
            <person name="Salamov A."/>
            <person name="Andreopoulos B."/>
            <person name="Baker S."/>
            <person name="Barry K."/>
            <person name="Bills G."/>
            <person name="Bluhm B."/>
            <person name="Cannon C."/>
            <person name="Castanera R."/>
            <person name="Culley D."/>
            <person name="Daum C."/>
            <person name="Ezra D."/>
            <person name="Gonzalez J."/>
            <person name="Henrissat B."/>
            <person name="Kuo A."/>
            <person name="Liang C."/>
            <person name="Lipzen A."/>
            <person name="Lutzoni F."/>
            <person name="Magnuson J."/>
            <person name="Mondo S."/>
            <person name="Nolan M."/>
            <person name="Ohm R."/>
            <person name="Pangilinan J."/>
            <person name="Park H.-J."/>
            <person name="Ramirez L."/>
            <person name="Alfaro M."/>
            <person name="Sun H."/>
            <person name="Tritt A."/>
            <person name="Yoshinaga Y."/>
            <person name="Zwiers L.-H."/>
            <person name="Turgeon B."/>
            <person name="Goodwin S."/>
            <person name="Spatafora J."/>
            <person name="Crous P."/>
            <person name="Grigoriev I."/>
        </authorList>
    </citation>
    <scope>NUCLEOTIDE SEQUENCE</scope>
    <source>
        <strain evidence="5">CBS 113818</strain>
    </source>
</reference>
<dbReference type="Gene3D" id="1.10.510.10">
    <property type="entry name" value="Transferase(Phosphotransferase) domain 1"/>
    <property type="match status" value="1"/>
</dbReference>
<dbReference type="Pfam" id="PF00656">
    <property type="entry name" value="Peptidase_C14"/>
    <property type="match status" value="1"/>
</dbReference>
<feature type="domain" description="Protein kinase" evidence="4">
    <location>
        <begin position="441"/>
        <end position="742"/>
    </location>
</feature>
<keyword evidence="3" id="KW-0865">Zymogen</keyword>
<dbReference type="GO" id="GO:0006508">
    <property type="term" value="P:proteolysis"/>
    <property type="evidence" value="ECO:0007669"/>
    <property type="project" value="InterPro"/>
</dbReference>
<evidence type="ECO:0000313" key="5">
    <source>
        <dbReference type="EMBL" id="KAF2829602.1"/>
    </source>
</evidence>
<dbReference type="InterPro" id="IPR011009">
    <property type="entry name" value="Kinase-like_dom_sf"/>
</dbReference>
<keyword evidence="2" id="KW-0645">Protease</keyword>
<dbReference type="GO" id="GO:0006915">
    <property type="term" value="P:apoptotic process"/>
    <property type="evidence" value="ECO:0007669"/>
    <property type="project" value="UniProtKB-KW"/>
</dbReference>
<sequence>MSDSLASFDPTNNSAIREELTRYRPRRSQRYSSVNILLMLWKDDDIGVAPEVAKLANFFRDCGFLVWPYHIPSIDSQSKLHLKVAQFVDLYSNDADALMIVYYSGHGGKTLDNMSSECTWAAKRVGGPTVDWSNIQPTFVGARCDVLILLDCCFAGQAARPHLSNTVELLTATDKDQFTPTGKIAGRPSFTAVLMEQLALALQKSGSILVSELHHRMQAKECQLVKQPFYTKFAESQTGAGIRLARWVPMDGCYAAPNQSPDQAASFYLRVSLFQPLSPEKRTPLLRWMTKDSPANIEHIELVQQSLSDAKAIGRLGNQVLEQGDAQMQSTEATISSRTREEANRLIEALDASLKLPESCQFEPLDVSHVVESIGKRSRDLLAFLKDNLATIGKERLDDIRGQELPNFQDLRSRIEMRLFLIHDEVPMGPTKVYFDLPVPLEQRRAVGKAAEETVLVEYWCYDASDHSITKLATQAARVSALISEKKDEAFRILPGLGYIQETVRQRFGFIYQLPEGIGSQDIYTLAEIIPKVKYVPLEVRKRLASAICQAVLHLHSIGWYHKEIKSANIIIFRRLVPSESDATVDTYYDMENPYVVGFDCSRPSEAETWASEDHSGVKGNLYRHPDRWGKPDRFERQHDIYALGILLLELGSWKLLPGMDGSGKGFENVKKPLKLRDTMLAIADAPRLAHSNGSEYSEAIKFCLSDQNWGEFEPWEAQKIVREKVLQAVSEGENDHCKHST</sequence>
<dbReference type="InterPro" id="IPR029030">
    <property type="entry name" value="Caspase-like_dom_sf"/>
</dbReference>
<dbReference type="Proteomes" id="UP000799424">
    <property type="component" value="Unassembled WGS sequence"/>
</dbReference>
<evidence type="ECO:0000313" key="6">
    <source>
        <dbReference type="Proteomes" id="UP000799424"/>
    </source>
</evidence>
<name>A0A6A7A8J2_9PLEO</name>
<dbReference type="InterPro" id="IPR000719">
    <property type="entry name" value="Prot_kinase_dom"/>
</dbReference>
<dbReference type="InterPro" id="IPR011600">
    <property type="entry name" value="Pept_C14_caspase"/>
</dbReference>
<gene>
    <name evidence="5" type="ORF">CC86DRAFT_464137</name>
</gene>
<keyword evidence="2" id="KW-0378">Hydrolase</keyword>
<proteinExistence type="predicted"/>
<evidence type="ECO:0000256" key="3">
    <source>
        <dbReference type="ARBA" id="ARBA00023145"/>
    </source>
</evidence>
<evidence type="ECO:0000259" key="4">
    <source>
        <dbReference type="PROSITE" id="PS50011"/>
    </source>
</evidence>